<evidence type="ECO:0000313" key="1">
    <source>
        <dbReference type="EMBL" id="OFC71997.1"/>
    </source>
</evidence>
<organism evidence="1 2">
    <name type="scientific">Alteromonas confluentis</name>
    <dbReference type="NCBI Taxonomy" id="1656094"/>
    <lineage>
        <taxon>Bacteria</taxon>
        <taxon>Pseudomonadati</taxon>
        <taxon>Pseudomonadota</taxon>
        <taxon>Gammaproteobacteria</taxon>
        <taxon>Alteromonadales</taxon>
        <taxon>Alteromonadaceae</taxon>
        <taxon>Alteromonas/Salinimonas group</taxon>
        <taxon>Alteromonas</taxon>
    </lineage>
</organism>
<dbReference type="Proteomes" id="UP000175691">
    <property type="component" value="Unassembled WGS sequence"/>
</dbReference>
<evidence type="ECO:0000313" key="2">
    <source>
        <dbReference type="Proteomes" id="UP000175691"/>
    </source>
</evidence>
<gene>
    <name evidence="1" type="ORF">BFC18_04645</name>
</gene>
<dbReference type="STRING" id="1656094.BFC18_04645"/>
<sequence length="77" mass="9123">MRAQKNAQPCTVSDVVLDVIIQNYILLYATLRRRIFQYNFRAINKNKLKFIQLEKNINTKTILRFLPCTTENQPAHQ</sequence>
<dbReference type="AlphaFoldDB" id="A0A1E7ZES7"/>
<reference evidence="1 2" key="1">
    <citation type="submission" date="2016-08" db="EMBL/GenBank/DDBJ databases">
        <authorList>
            <person name="Seilhamer J.J."/>
        </authorList>
    </citation>
    <scope>NUCLEOTIDE SEQUENCE [LARGE SCALE GENOMIC DNA]</scope>
    <source>
        <strain evidence="1 2">KCTC 42603</strain>
    </source>
</reference>
<dbReference type="EMBL" id="MDHN01000008">
    <property type="protein sequence ID" value="OFC71997.1"/>
    <property type="molecule type" value="Genomic_DNA"/>
</dbReference>
<protein>
    <submittedName>
        <fullName evidence="1">Uncharacterized protein</fullName>
    </submittedName>
</protein>
<comment type="caution">
    <text evidence="1">The sequence shown here is derived from an EMBL/GenBank/DDBJ whole genome shotgun (WGS) entry which is preliminary data.</text>
</comment>
<accession>A0A1E7ZES7</accession>
<keyword evidence="2" id="KW-1185">Reference proteome</keyword>
<name>A0A1E7ZES7_9ALTE</name>
<proteinExistence type="predicted"/>